<dbReference type="GO" id="GO:0006355">
    <property type="term" value="P:regulation of DNA-templated transcription"/>
    <property type="evidence" value="ECO:0007669"/>
    <property type="project" value="InterPro"/>
</dbReference>
<feature type="domain" description="HTH luxR-type" evidence="6">
    <location>
        <begin position="153"/>
        <end position="218"/>
    </location>
</feature>
<dbReference type="InterPro" id="IPR016032">
    <property type="entry name" value="Sig_transdc_resp-reg_C-effctor"/>
</dbReference>
<dbReference type="RefSeq" id="WP_150420396.1">
    <property type="nucleotide sequence ID" value="NZ_VYRZ01000004.1"/>
</dbReference>
<name>A0A5J5IN58_9MICO</name>
<keyword evidence="4" id="KW-0804">Transcription</keyword>
<keyword evidence="1 5" id="KW-0597">Phosphoprotein</keyword>
<keyword evidence="2" id="KW-0805">Transcription regulation</keyword>
<dbReference type="CDD" id="cd06170">
    <property type="entry name" value="LuxR_C_like"/>
    <property type="match status" value="1"/>
</dbReference>
<dbReference type="PROSITE" id="PS50043">
    <property type="entry name" value="HTH_LUXR_2"/>
    <property type="match status" value="1"/>
</dbReference>
<feature type="modified residue" description="4-aspartylphosphate" evidence="5">
    <location>
        <position position="59"/>
    </location>
</feature>
<dbReference type="InterPro" id="IPR058245">
    <property type="entry name" value="NreC/VraR/RcsB-like_REC"/>
</dbReference>
<evidence type="ECO:0000259" key="6">
    <source>
        <dbReference type="PROSITE" id="PS50043"/>
    </source>
</evidence>
<comment type="caution">
    <text evidence="8">The sequence shown here is derived from an EMBL/GenBank/DDBJ whole genome shotgun (WGS) entry which is preliminary data.</text>
</comment>
<dbReference type="PANTHER" id="PTHR43214:SF24">
    <property type="entry name" value="TRANSCRIPTIONAL REGULATORY PROTEIN NARL-RELATED"/>
    <property type="match status" value="1"/>
</dbReference>
<dbReference type="SUPFAM" id="SSF46894">
    <property type="entry name" value="C-terminal effector domain of the bipartite response regulators"/>
    <property type="match status" value="1"/>
</dbReference>
<reference evidence="9" key="1">
    <citation type="submission" date="2019-09" db="EMBL/GenBank/DDBJ databases">
        <title>Mumia zhuanghuii sp. nov. isolated from the intestinal contents of plateau pika (Ochotona curzoniae) in the Qinghai-Tibet plateau of China.</title>
        <authorList>
            <person name="Tian Z."/>
        </authorList>
    </citation>
    <scope>NUCLEOTIDE SEQUENCE [LARGE SCALE GENOMIC DNA]</scope>
    <source>
        <strain evidence="9">DSM 25564</strain>
    </source>
</reference>
<organism evidence="8 9">
    <name type="scientific">Microbacterium radiodurans</name>
    <dbReference type="NCBI Taxonomy" id="661398"/>
    <lineage>
        <taxon>Bacteria</taxon>
        <taxon>Bacillati</taxon>
        <taxon>Actinomycetota</taxon>
        <taxon>Actinomycetes</taxon>
        <taxon>Micrococcales</taxon>
        <taxon>Microbacteriaceae</taxon>
        <taxon>Microbacterium</taxon>
    </lineage>
</organism>
<dbReference type="GO" id="GO:0003677">
    <property type="term" value="F:DNA binding"/>
    <property type="evidence" value="ECO:0007669"/>
    <property type="project" value="UniProtKB-KW"/>
</dbReference>
<evidence type="ECO:0000256" key="1">
    <source>
        <dbReference type="ARBA" id="ARBA00022553"/>
    </source>
</evidence>
<dbReference type="AlphaFoldDB" id="A0A5J5IN58"/>
<dbReference type="Gene3D" id="3.40.50.2300">
    <property type="match status" value="1"/>
</dbReference>
<proteinExistence type="predicted"/>
<evidence type="ECO:0000259" key="7">
    <source>
        <dbReference type="PROSITE" id="PS50110"/>
    </source>
</evidence>
<sequence length="226" mass="23769">MTAPARVDVVIVDDDPRVRSGLRLLLGTDPTIRVVGEAGDGLEAAEVIARHRPDVVLMDIRMPRCDGITATARELRANPAQAIIVLTTFDADENVVRALQAGARGFLLKDAPPAELVAAVHEAASGRPALAAQVLEQVIRITAHHAQLPNKAERLAVASLTPREREVAEALARGASNAAIAAQLFLSIPTVKTHVGRILAKLGVDSRAQAATVLARGMSLPGEQAP</sequence>
<dbReference type="InterPro" id="IPR001789">
    <property type="entry name" value="Sig_transdc_resp-reg_receiver"/>
</dbReference>
<evidence type="ECO:0000313" key="8">
    <source>
        <dbReference type="EMBL" id="KAA9084149.1"/>
    </source>
</evidence>
<dbReference type="SMART" id="SM00421">
    <property type="entry name" value="HTH_LUXR"/>
    <property type="match status" value="1"/>
</dbReference>
<dbReference type="InterPro" id="IPR039420">
    <property type="entry name" value="WalR-like"/>
</dbReference>
<dbReference type="InterPro" id="IPR000792">
    <property type="entry name" value="Tscrpt_reg_LuxR_C"/>
</dbReference>
<evidence type="ECO:0000256" key="2">
    <source>
        <dbReference type="ARBA" id="ARBA00023015"/>
    </source>
</evidence>
<keyword evidence="9" id="KW-1185">Reference proteome</keyword>
<accession>A0A5J5IN58</accession>
<evidence type="ECO:0000313" key="9">
    <source>
        <dbReference type="Proteomes" id="UP000327039"/>
    </source>
</evidence>
<dbReference type="Proteomes" id="UP000327039">
    <property type="component" value="Unassembled WGS sequence"/>
</dbReference>
<dbReference type="PROSITE" id="PS00622">
    <property type="entry name" value="HTH_LUXR_1"/>
    <property type="match status" value="1"/>
</dbReference>
<dbReference type="EMBL" id="VYRZ01000004">
    <property type="protein sequence ID" value="KAA9084149.1"/>
    <property type="molecule type" value="Genomic_DNA"/>
</dbReference>
<dbReference type="PRINTS" id="PR00038">
    <property type="entry name" value="HTHLUXR"/>
</dbReference>
<gene>
    <name evidence="8" type="ORF">F6B42_14315</name>
</gene>
<dbReference type="OrthoDB" id="9808843at2"/>
<dbReference type="Pfam" id="PF00196">
    <property type="entry name" value="GerE"/>
    <property type="match status" value="1"/>
</dbReference>
<dbReference type="PROSITE" id="PS50110">
    <property type="entry name" value="RESPONSE_REGULATORY"/>
    <property type="match status" value="1"/>
</dbReference>
<evidence type="ECO:0000256" key="4">
    <source>
        <dbReference type="ARBA" id="ARBA00023163"/>
    </source>
</evidence>
<keyword evidence="3" id="KW-0238">DNA-binding</keyword>
<dbReference type="CDD" id="cd17535">
    <property type="entry name" value="REC_NarL-like"/>
    <property type="match status" value="1"/>
</dbReference>
<dbReference type="SMART" id="SM00448">
    <property type="entry name" value="REC"/>
    <property type="match status" value="1"/>
</dbReference>
<evidence type="ECO:0000256" key="5">
    <source>
        <dbReference type="PROSITE-ProRule" id="PRU00169"/>
    </source>
</evidence>
<dbReference type="Pfam" id="PF00072">
    <property type="entry name" value="Response_reg"/>
    <property type="match status" value="1"/>
</dbReference>
<evidence type="ECO:0000256" key="3">
    <source>
        <dbReference type="ARBA" id="ARBA00023125"/>
    </source>
</evidence>
<dbReference type="PANTHER" id="PTHR43214">
    <property type="entry name" value="TWO-COMPONENT RESPONSE REGULATOR"/>
    <property type="match status" value="1"/>
</dbReference>
<feature type="domain" description="Response regulatory" evidence="7">
    <location>
        <begin position="8"/>
        <end position="124"/>
    </location>
</feature>
<dbReference type="InterPro" id="IPR011006">
    <property type="entry name" value="CheY-like_superfamily"/>
</dbReference>
<dbReference type="SUPFAM" id="SSF52172">
    <property type="entry name" value="CheY-like"/>
    <property type="match status" value="1"/>
</dbReference>
<protein>
    <submittedName>
        <fullName evidence="8">Response regulator transcription factor</fullName>
    </submittedName>
</protein>
<dbReference type="GO" id="GO:0000160">
    <property type="term" value="P:phosphorelay signal transduction system"/>
    <property type="evidence" value="ECO:0007669"/>
    <property type="project" value="InterPro"/>
</dbReference>